<sequence>MSDIGLGVHGRPREGADDIPPLAEQQPRLSYLTLYPFDARVWREFGTEWNILKMLCTTQFVLLKQGKEVDRVLGPKKDELEKKVDRLLVLRRLTGRWC</sequence>
<evidence type="ECO:0000313" key="2">
    <source>
        <dbReference type="EMBL" id="KAF7145120.1"/>
    </source>
</evidence>
<dbReference type="AlphaFoldDB" id="A0A834HBL8"/>
<reference evidence="2" key="1">
    <citation type="submission" date="2019-11" db="EMBL/GenBank/DDBJ databases">
        <authorList>
            <person name="Liu Y."/>
            <person name="Hou J."/>
            <person name="Li T.-Q."/>
            <person name="Guan C.-H."/>
            <person name="Wu X."/>
            <person name="Wu H.-Z."/>
            <person name="Ling F."/>
            <person name="Zhang R."/>
            <person name="Shi X.-G."/>
            <person name="Ren J.-P."/>
            <person name="Chen E.-F."/>
            <person name="Sun J.-M."/>
        </authorList>
    </citation>
    <scope>NUCLEOTIDE SEQUENCE</scope>
    <source>
        <strain evidence="2">Adult_tree_wgs_1</strain>
        <tissue evidence="2">Leaves</tissue>
    </source>
</reference>
<accession>A0A834HBL8</accession>
<proteinExistence type="predicted"/>
<name>A0A834HBL8_RHOSS</name>
<organism evidence="2 3">
    <name type="scientific">Rhododendron simsii</name>
    <name type="common">Sims's rhododendron</name>
    <dbReference type="NCBI Taxonomy" id="118357"/>
    <lineage>
        <taxon>Eukaryota</taxon>
        <taxon>Viridiplantae</taxon>
        <taxon>Streptophyta</taxon>
        <taxon>Embryophyta</taxon>
        <taxon>Tracheophyta</taxon>
        <taxon>Spermatophyta</taxon>
        <taxon>Magnoliopsida</taxon>
        <taxon>eudicotyledons</taxon>
        <taxon>Gunneridae</taxon>
        <taxon>Pentapetalae</taxon>
        <taxon>asterids</taxon>
        <taxon>Ericales</taxon>
        <taxon>Ericaceae</taxon>
        <taxon>Ericoideae</taxon>
        <taxon>Rhodoreae</taxon>
        <taxon>Rhododendron</taxon>
    </lineage>
</organism>
<evidence type="ECO:0000313" key="3">
    <source>
        <dbReference type="Proteomes" id="UP000626092"/>
    </source>
</evidence>
<dbReference type="EMBL" id="WJXA01000004">
    <property type="protein sequence ID" value="KAF7145120.1"/>
    <property type="molecule type" value="Genomic_DNA"/>
</dbReference>
<feature type="region of interest" description="Disordered" evidence="1">
    <location>
        <begin position="1"/>
        <end position="22"/>
    </location>
</feature>
<dbReference type="Proteomes" id="UP000626092">
    <property type="component" value="Unassembled WGS sequence"/>
</dbReference>
<protein>
    <submittedName>
        <fullName evidence="2">Uncharacterized protein</fullName>
    </submittedName>
</protein>
<evidence type="ECO:0000256" key="1">
    <source>
        <dbReference type="SAM" id="MobiDB-lite"/>
    </source>
</evidence>
<keyword evidence="3" id="KW-1185">Reference proteome</keyword>
<gene>
    <name evidence="2" type="ORF">RHSIM_Rhsim04G0171500</name>
</gene>
<comment type="caution">
    <text evidence="2">The sequence shown here is derived from an EMBL/GenBank/DDBJ whole genome shotgun (WGS) entry which is preliminary data.</text>
</comment>